<dbReference type="PROSITE" id="PS51318">
    <property type="entry name" value="TAT"/>
    <property type="match status" value="1"/>
</dbReference>
<keyword evidence="1" id="KW-0732">Signal</keyword>
<dbReference type="Gene3D" id="2.160.20.10">
    <property type="entry name" value="Single-stranded right-handed beta-helix, Pectin lyase-like"/>
    <property type="match status" value="2"/>
</dbReference>
<dbReference type="AlphaFoldDB" id="A0A941EUI3"/>
<protein>
    <recommendedName>
        <fullName evidence="4">Right handed beta helix region</fullName>
    </recommendedName>
</protein>
<dbReference type="PANTHER" id="PTHR36453">
    <property type="entry name" value="SECRETED PROTEIN-RELATED"/>
    <property type="match status" value="1"/>
</dbReference>
<evidence type="ECO:0000256" key="1">
    <source>
        <dbReference type="SAM" id="SignalP"/>
    </source>
</evidence>
<dbReference type="PANTHER" id="PTHR36453:SF1">
    <property type="entry name" value="RIGHT HANDED BETA HELIX DOMAIN-CONTAINING PROTEIN"/>
    <property type="match status" value="1"/>
</dbReference>
<gene>
    <name evidence="2" type="ORF">KDL01_31845</name>
</gene>
<evidence type="ECO:0000313" key="3">
    <source>
        <dbReference type="Proteomes" id="UP000675781"/>
    </source>
</evidence>
<sequence length="1146" mass="117148">MRALHRRRLAQASTAAVLAGMVMSVPGHASAAVAVTLYAAPSGSGAACTAAAPCSLSGAQSAVENLAPSSSGDAVTVDLLDGTYRLASTWTLSAADSGSAGHPVVWQAAPGARPVISGATQITGWSEVGTSGVWSAPVPSGSASRQVYVNGQEAPIAQESPAALGFAGGWTGTSTGYKISSDSAAVAWFGRLTAAQVAAVEFDYPGGNGAWTESRCRVASYAGGTLTMDQPCWADATARSSFSQGSGGLPSMSPSTMPALVEDAQALLDPGQWFLDSTSNTLYYEPSAGAQVSGLDVELPLLQQLVVGAGTLAAPLHDVTFQGLQFSYATWNAPSSSAGFADVQSNLRMTGSADQGMCQFSNPAGSCPWGSLTQPLANVAFSAAKDITLTGNRFADLGGAGLSVMYGSSNTLIHGNEFTDIASTGILLGCTADPNPTNPNSSTDPDTASVIKQSCTPNPSAVANDTIGTNEILTGTTVSNNAIHDVGTDYSSAPGITLLFSQNTTITHNDLYDLPYDGITAGVIQGHVDQASTPENSTNINQDNTISDNLFYNYLAVRSDGGAIYAEGHQAQYYNAGGTLLPDSSYAQADPTQTLAHGLQATGNVAYNGNGTDFTYYDDAGSEWINWQNDVAFNGGGAATGGCSSTGHFWITGGYYSAPVGQYACNAPIDTHASGNTTIPAGPGPADIPAGLLGNAGVSPAYAALNGIGPSVEYTSAVSSSNQVLIGGVGFTANTPVYVNGAQASSVQYPSSGFLIATVPAGTTNPEITVGNPVSMYRVNDTDPTISYSGFSSSANRTFGDLGNDVHYATANGSTATYSFTGTTIQVYGEQNTDQGNLGISIDGGVQQTVSTVPADGQRHADAVVYTVGGLSAGTHTIVITKLSGTYATLDGFGVPGVHVNDTDPSISYSGYSVSSGRPDGDFAGDVHYASANGSTATYSFTGSFIQVYGERYTDQGNIGVSIDGGAQQIVSTVPENWQRQGDAVVYSVGGLSSGTHTIVVTKLSGQYTTLDGFGVATTVVPPVNRINDTDSTITYTGGGWTYSANRGLGDYDNDVHATTENGDTATYTFTGSTIQVYGEEYTDEGNIGVSIDGGTQQVVNTVPSDGQRHSDVAVFTASGLSPGTHTIVITKLSGAYAVFDGFGMF</sequence>
<proteinExistence type="predicted"/>
<dbReference type="InterPro" id="IPR006311">
    <property type="entry name" value="TAT_signal"/>
</dbReference>
<dbReference type="RefSeq" id="WP_212532372.1">
    <property type="nucleotide sequence ID" value="NZ_JAGSOG010000240.1"/>
</dbReference>
<dbReference type="SUPFAM" id="SSF51126">
    <property type="entry name" value="Pectin lyase-like"/>
    <property type="match status" value="1"/>
</dbReference>
<evidence type="ECO:0000313" key="2">
    <source>
        <dbReference type="EMBL" id="MBR7837910.1"/>
    </source>
</evidence>
<dbReference type="InterPro" id="IPR011050">
    <property type="entry name" value="Pectin_lyase_fold/virulence"/>
</dbReference>
<dbReference type="Gene3D" id="2.60.120.260">
    <property type="entry name" value="Galactose-binding domain-like"/>
    <property type="match status" value="3"/>
</dbReference>
<comment type="caution">
    <text evidence="2">The sequence shown here is derived from an EMBL/GenBank/DDBJ whole genome shotgun (WGS) entry which is preliminary data.</text>
</comment>
<dbReference type="Proteomes" id="UP000675781">
    <property type="component" value="Unassembled WGS sequence"/>
</dbReference>
<keyword evidence="3" id="KW-1185">Reference proteome</keyword>
<dbReference type="InterPro" id="IPR012334">
    <property type="entry name" value="Pectin_lyas_fold"/>
</dbReference>
<dbReference type="InterPro" id="IPR006626">
    <property type="entry name" value="PbH1"/>
</dbReference>
<name>A0A941EUI3_9ACTN</name>
<accession>A0A941EUI3</accession>
<dbReference type="SMART" id="SM00710">
    <property type="entry name" value="PbH1"/>
    <property type="match status" value="5"/>
</dbReference>
<feature type="chain" id="PRO_5037336999" description="Right handed beta helix region" evidence="1">
    <location>
        <begin position="32"/>
        <end position="1146"/>
    </location>
</feature>
<reference evidence="2" key="1">
    <citation type="submission" date="2021-04" db="EMBL/GenBank/DDBJ databases">
        <title>Genome based classification of Actinospica acidithermotolerans sp. nov., an actinobacterium isolated from an Indonesian hot spring.</title>
        <authorList>
            <person name="Kusuma A.B."/>
            <person name="Putra K.E."/>
            <person name="Nafisah S."/>
            <person name="Loh J."/>
            <person name="Nouioui I."/>
            <person name="Goodfellow M."/>
        </authorList>
    </citation>
    <scope>NUCLEOTIDE SEQUENCE</scope>
    <source>
        <strain evidence="2">CSCA 57</strain>
    </source>
</reference>
<feature type="signal peptide" evidence="1">
    <location>
        <begin position="1"/>
        <end position="31"/>
    </location>
</feature>
<dbReference type="EMBL" id="JAGSOG010000240">
    <property type="protein sequence ID" value="MBR7837910.1"/>
    <property type="molecule type" value="Genomic_DNA"/>
</dbReference>
<organism evidence="2 3">
    <name type="scientific">Actinospica durhamensis</name>
    <dbReference type="NCBI Taxonomy" id="1508375"/>
    <lineage>
        <taxon>Bacteria</taxon>
        <taxon>Bacillati</taxon>
        <taxon>Actinomycetota</taxon>
        <taxon>Actinomycetes</taxon>
        <taxon>Catenulisporales</taxon>
        <taxon>Actinospicaceae</taxon>
        <taxon>Actinospica</taxon>
    </lineage>
</organism>
<evidence type="ECO:0008006" key="4">
    <source>
        <dbReference type="Google" id="ProtNLM"/>
    </source>
</evidence>